<reference evidence="3 4" key="1">
    <citation type="submission" date="2024-10" db="EMBL/GenBank/DDBJ databases">
        <title>Updated reference genomes for cyclostephanoid diatoms.</title>
        <authorList>
            <person name="Roberts W.R."/>
            <person name="Alverson A.J."/>
        </authorList>
    </citation>
    <scope>NUCLEOTIDE SEQUENCE [LARGE SCALE GENOMIC DNA]</scope>
    <source>
        <strain evidence="3 4">AJA010-31</strain>
    </source>
</reference>
<dbReference type="AlphaFoldDB" id="A0ABD3NDS5"/>
<dbReference type="PANTHER" id="PTHR31745:SF1">
    <property type="entry name" value="SINGLE-STRANDED DNA-BINDING PROTEIN WHY2, MITOCHONDRIAL"/>
    <property type="match status" value="1"/>
</dbReference>
<name>A0ABD3NDS5_9STRA</name>
<dbReference type="InterPro" id="IPR009044">
    <property type="entry name" value="ssDNA-bd_transcriptional_reg"/>
</dbReference>
<sequence>MISSTAFRSLQSTAVRSLRSLSRFGSAVATSAASNLSSTYFISKKNVPPYTCTSSPHQRTFSSMGMLPRRGYPQYTVFDQNCALSIRAQMPVFKKAGADGISVDRRGKLILEFIPRNTAGAGFAWNTKTAFSLSAEEMGLCLSQLPGAGVELSHKLHYADSEDGDGMRQLSGDLIDKVLTIEPKDGAAVLFNIDYFKDGVGGQSPDGTTSSTPLNVTLQAGEFEVVKSIFQSSIPYLLGWNATMDLATAAAISKGVTGG</sequence>
<keyword evidence="2" id="KW-0809">Transit peptide</keyword>
<proteinExistence type="inferred from homology"/>
<dbReference type="PANTHER" id="PTHR31745">
    <property type="entry name" value="SINGLE-STRANDED DNA-BINDING PROTEIN WHY2, MITOCHONDRIAL"/>
    <property type="match status" value="1"/>
</dbReference>
<keyword evidence="4" id="KW-1185">Reference proteome</keyword>
<dbReference type="Gene3D" id="2.30.31.10">
    <property type="entry name" value="Transcriptional Coactivator Pc4, Chain A"/>
    <property type="match status" value="1"/>
</dbReference>
<comment type="caution">
    <text evidence="3">The sequence shown here is derived from an EMBL/GenBank/DDBJ whole genome shotgun (WGS) entry which is preliminary data.</text>
</comment>
<dbReference type="Pfam" id="PF08536">
    <property type="entry name" value="Whirly"/>
    <property type="match status" value="1"/>
</dbReference>
<dbReference type="InterPro" id="IPR013742">
    <property type="entry name" value="Whirly"/>
</dbReference>
<evidence type="ECO:0000256" key="1">
    <source>
        <dbReference type="ARBA" id="ARBA00006061"/>
    </source>
</evidence>
<evidence type="ECO:0000313" key="3">
    <source>
        <dbReference type="EMBL" id="KAL3774057.1"/>
    </source>
</evidence>
<evidence type="ECO:0000313" key="4">
    <source>
        <dbReference type="Proteomes" id="UP001530400"/>
    </source>
</evidence>
<dbReference type="Proteomes" id="UP001530400">
    <property type="component" value="Unassembled WGS sequence"/>
</dbReference>
<organism evidence="3 4">
    <name type="scientific">Cyclotella atomus</name>
    <dbReference type="NCBI Taxonomy" id="382360"/>
    <lineage>
        <taxon>Eukaryota</taxon>
        <taxon>Sar</taxon>
        <taxon>Stramenopiles</taxon>
        <taxon>Ochrophyta</taxon>
        <taxon>Bacillariophyta</taxon>
        <taxon>Coscinodiscophyceae</taxon>
        <taxon>Thalassiosirophycidae</taxon>
        <taxon>Stephanodiscales</taxon>
        <taxon>Stephanodiscaceae</taxon>
        <taxon>Cyclotella</taxon>
    </lineage>
</organism>
<protein>
    <submittedName>
        <fullName evidence="3">Uncharacterized protein</fullName>
    </submittedName>
</protein>
<evidence type="ECO:0000256" key="2">
    <source>
        <dbReference type="ARBA" id="ARBA00022946"/>
    </source>
</evidence>
<gene>
    <name evidence="3" type="ORF">ACHAWO_005264</name>
</gene>
<comment type="similarity">
    <text evidence="1">Belongs to the Whirly family.</text>
</comment>
<dbReference type="SUPFAM" id="SSF54447">
    <property type="entry name" value="ssDNA-binding transcriptional regulator domain"/>
    <property type="match status" value="1"/>
</dbReference>
<accession>A0ABD3NDS5</accession>
<dbReference type="EMBL" id="JALLPJ020001211">
    <property type="protein sequence ID" value="KAL3774057.1"/>
    <property type="molecule type" value="Genomic_DNA"/>
</dbReference>